<proteinExistence type="predicted"/>
<name>A0A4Q7PJI4_9FIRM</name>
<evidence type="ECO:0000256" key="2">
    <source>
        <dbReference type="SAM" id="Phobius"/>
    </source>
</evidence>
<dbReference type="EMBL" id="SGXF01000003">
    <property type="protein sequence ID" value="RZT00438.1"/>
    <property type="molecule type" value="Genomic_DNA"/>
</dbReference>
<dbReference type="OrthoDB" id="9800316at2"/>
<protein>
    <submittedName>
        <fullName evidence="3">Uncharacterized protein</fullName>
    </submittedName>
</protein>
<reference evidence="3 4" key="1">
    <citation type="submission" date="2019-02" db="EMBL/GenBank/DDBJ databases">
        <title>Genomic Encyclopedia of Type Strains, Phase IV (KMG-IV): sequencing the most valuable type-strain genomes for metagenomic binning, comparative biology and taxonomic classification.</title>
        <authorList>
            <person name="Goeker M."/>
        </authorList>
    </citation>
    <scope>NUCLEOTIDE SEQUENCE [LARGE SCALE GENOMIC DNA]</scope>
    <source>
        <strain evidence="3 4">DSM 29486</strain>
    </source>
</reference>
<comment type="caution">
    <text evidence="3">The sequence shown here is derived from an EMBL/GenBank/DDBJ whole genome shotgun (WGS) entry which is preliminary data.</text>
</comment>
<feature type="transmembrane region" description="Helical" evidence="2">
    <location>
        <begin position="99"/>
        <end position="122"/>
    </location>
</feature>
<evidence type="ECO:0000313" key="3">
    <source>
        <dbReference type="EMBL" id="RZT00438.1"/>
    </source>
</evidence>
<dbReference type="RefSeq" id="WP_130435053.1">
    <property type="nucleotide sequence ID" value="NZ_SGXF01000003.1"/>
</dbReference>
<keyword evidence="2" id="KW-1133">Transmembrane helix</keyword>
<dbReference type="AlphaFoldDB" id="A0A4Q7PJI4"/>
<gene>
    <name evidence="3" type="ORF">EV209_1747</name>
</gene>
<evidence type="ECO:0000256" key="1">
    <source>
        <dbReference type="SAM" id="MobiDB-lite"/>
    </source>
</evidence>
<evidence type="ECO:0000313" key="4">
    <source>
        <dbReference type="Proteomes" id="UP000292927"/>
    </source>
</evidence>
<keyword evidence="2" id="KW-0472">Membrane</keyword>
<sequence length="283" mass="30838">MRDFMKEFLAQGYVVYLMGALCALGILCELTAGHIYRRLNKQAERIVYAKHPFFKRLRMEYEKAAQIGAGVMDGQVFTRKKLFSYRVCGIHLSSFARAAIPAGVACLLAAAADLLGCLWFGFSAREMMYPAAGGAVAALGLALFHLLANEKGKERYLELQVQDYLMNAAAWRNQAGREVQKEDKKPNTGLHSEAAPGREEGQAAVPGENFSGKNSRARAREIAELKKSLEQIAAAREKNLAGEANGAFSAGQAGSGKTGENKGLLLTPDQEGLIQEILQDYFA</sequence>
<feature type="region of interest" description="Disordered" evidence="1">
    <location>
        <begin position="176"/>
        <end position="216"/>
    </location>
</feature>
<keyword evidence="4" id="KW-1185">Reference proteome</keyword>
<organism evidence="3 4">
    <name type="scientific">Cuneatibacter caecimuris</name>
    <dbReference type="NCBI Taxonomy" id="1796618"/>
    <lineage>
        <taxon>Bacteria</taxon>
        <taxon>Bacillati</taxon>
        <taxon>Bacillota</taxon>
        <taxon>Clostridia</taxon>
        <taxon>Lachnospirales</taxon>
        <taxon>Lachnospiraceae</taxon>
        <taxon>Cuneatibacter</taxon>
    </lineage>
</organism>
<feature type="transmembrane region" description="Helical" evidence="2">
    <location>
        <begin position="13"/>
        <end position="36"/>
    </location>
</feature>
<accession>A0A4Q7PJI4</accession>
<keyword evidence="2" id="KW-0812">Transmembrane</keyword>
<feature type="transmembrane region" description="Helical" evidence="2">
    <location>
        <begin position="128"/>
        <end position="148"/>
    </location>
</feature>
<dbReference type="Proteomes" id="UP000292927">
    <property type="component" value="Unassembled WGS sequence"/>
</dbReference>